<comment type="similarity">
    <text evidence="1">Belongs to the Elbow/Noc family.</text>
</comment>
<keyword evidence="4" id="KW-0862">Zinc</keyword>
<feature type="compositionally biased region" description="Polar residues" evidence="6">
    <location>
        <begin position="112"/>
        <end position="123"/>
    </location>
</feature>
<accession>A0AAJ6VVT4</accession>
<evidence type="ECO:0000313" key="8">
    <source>
        <dbReference type="Proteomes" id="UP000694867"/>
    </source>
</evidence>
<feature type="compositionally biased region" description="Low complexity" evidence="6">
    <location>
        <begin position="162"/>
        <end position="178"/>
    </location>
</feature>
<dbReference type="PANTHER" id="PTHR12522:SF4">
    <property type="entry name" value="ZINC FINGER PROTEIN ELBOW"/>
    <property type="match status" value="1"/>
</dbReference>
<feature type="compositionally biased region" description="Basic and acidic residues" evidence="6">
    <location>
        <begin position="98"/>
        <end position="111"/>
    </location>
</feature>
<dbReference type="GO" id="GO:0008270">
    <property type="term" value="F:zinc ion binding"/>
    <property type="evidence" value="ECO:0007669"/>
    <property type="project" value="UniProtKB-KW"/>
</dbReference>
<sequence>MFKSTYDNMLTPNPNQYLRPDYLSPLPTTLDAKKSPLALLAQTCSNIGMDSPNNKPMLAVDKSKKSSNDNHSNTSISKKTDAFSSFVGSSSSSSSSLDDNKPAFKPYDLKKSSTSPRSDASTNNDDKRSSPLSQKSPRTSPAVSEKSDKGKSTPSKGDTPISISSSTSTSGSTVTSASTTLTGLGYPGLVDLSRDHTKDSLAALTLAYKGLNPLGAASHLSGHMPPLDFKGLPYPGLSPYAGYARVKTPSGGTSLVPVCRDPFCTSCQLSMQSAQLAPCPSGCSQCTHERVVPPAIPMLPGLHGSTGLFPTPLGARPNVCSWMVGDSYCGKRFNSSEELLSHLRTHTTLPGDLPPPLLSPPTLPFSAATTPPLPPPPPTTVSSAAAAASLRRSYPSPSISPISSSRYHPYSKSSTMTSTATTTTMTSTPPSIPGFPGSPFGALPPHPSALSMFYNPYAALYGQRLGPPVHP</sequence>
<feature type="compositionally biased region" description="Polar residues" evidence="6">
    <location>
        <begin position="130"/>
        <end position="142"/>
    </location>
</feature>
<proteinExistence type="inferred from homology"/>
<gene>
    <name evidence="9" type="primary">LOC100897762</name>
</gene>
<feature type="compositionally biased region" description="Low complexity" evidence="6">
    <location>
        <begin position="84"/>
        <end position="96"/>
    </location>
</feature>
<dbReference type="InterPro" id="IPR013087">
    <property type="entry name" value="Znf_C2H2_type"/>
</dbReference>
<evidence type="ECO:0000259" key="7">
    <source>
        <dbReference type="PROSITE" id="PS50157"/>
    </source>
</evidence>
<evidence type="ECO:0000256" key="5">
    <source>
        <dbReference type="PROSITE-ProRule" id="PRU00042"/>
    </source>
</evidence>
<dbReference type="PANTHER" id="PTHR12522">
    <property type="entry name" value="ZINC-FINGER PROTEIN NOLZ1-RELATED"/>
    <property type="match status" value="1"/>
</dbReference>
<dbReference type="GeneID" id="100897762"/>
<keyword evidence="3 5" id="KW-0863">Zinc-finger</keyword>
<dbReference type="GO" id="GO:0005634">
    <property type="term" value="C:nucleus"/>
    <property type="evidence" value="ECO:0007669"/>
    <property type="project" value="TreeGrafter"/>
</dbReference>
<feature type="region of interest" description="Disordered" evidence="6">
    <location>
        <begin position="46"/>
        <end position="178"/>
    </location>
</feature>
<evidence type="ECO:0000256" key="3">
    <source>
        <dbReference type="ARBA" id="ARBA00022771"/>
    </source>
</evidence>
<evidence type="ECO:0000313" key="9">
    <source>
        <dbReference type="RefSeq" id="XP_003739318.1"/>
    </source>
</evidence>
<dbReference type="Gene3D" id="3.30.160.60">
    <property type="entry name" value="Classic Zinc Finger"/>
    <property type="match status" value="1"/>
</dbReference>
<organism evidence="8 9">
    <name type="scientific">Galendromus occidentalis</name>
    <name type="common">western predatory mite</name>
    <dbReference type="NCBI Taxonomy" id="34638"/>
    <lineage>
        <taxon>Eukaryota</taxon>
        <taxon>Metazoa</taxon>
        <taxon>Ecdysozoa</taxon>
        <taxon>Arthropoda</taxon>
        <taxon>Chelicerata</taxon>
        <taxon>Arachnida</taxon>
        <taxon>Acari</taxon>
        <taxon>Parasitiformes</taxon>
        <taxon>Mesostigmata</taxon>
        <taxon>Gamasina</taxon>
        <taxon>Phytoseioidea</taxon>
        <taxon>Phytoseiidae</taxon>
        <taxon>Typhlodrominae</taxon>
        <taxon>Galendromus</taxon>
    </lineage>
</organism>
<dbReference type="PROSITE" id="PS50157">
    <property type="entry name" value="ZINC_FINGER_C2H2_2"/>
    <property type="match status" value="1"/>
</dbReference>
<feature type="compositionally biased region" description="Low complexity" evidence="6">
    <location>
        <begin position="380"/>
        <end position="428"/>
    </location>
</feature>
<evidence type="ECO:0000256" key="2">
    <source>
        <dbReference type="ARBA" id="ARBA00022723"/>
    </source>
</evidence>
<name>A0AAJ6VVT4_9ACAR</name>
<dbReference type="KEGG" id="goe:100897762"/>
<dbReference type="InterPro" id="IPR051520">
    <property type="entry name" value="Elbow/Noc_ZnFinger"/>
</dbReference>
<protein>
    <submittedName>
        <fullName evidence="9">Zinc finger protein Noc</fullName>
    </submittedName>
</protein>
<dbReference type="Proteomes" id="UP000694867">
    <property type="component" value="Unplaced"/>
</dbReference>
<feature type="domain" description="C2H2-type" evidence="7">
    <location>
        <begin position="318"/>
        <end position="347"/>
    </location>
</feature>
<evidence type="ECO:0000256" key="1">
    <source>
        <dbReference type="ARBA" id="ARBA00010144"/>
    </source>
</evidence>
<keyword evidence="8" id="KW-1185">Reference proteome</keyword>
<evidence type="ECO:0000256" key="4">
    <source>
        <dbReference type="ARBA" id="ARBA00022833"/>
    </source>
</evidence>
<dbReference type="AlphaFoldDB" id="A0AAJ6VVT4"/>
<dbReference type="CTD" id="34847"/>
<feature type="region of interest" description="Disordered" evidence="6">
    <location>
        <begin position="346"/>
        <end position="428"/>
    </location>
</feature>
<keyword evidence="2" id="KW-0479">Metal-binding</keyword>
<feature type="compositionally biased region" description="Pro residues" evidence="6">
    <location>
        <begin position="352"/>
        <end position="363"/>
    </location>
</feature>
<reference evidence="9" key="1">
    <citation type="submission" date="2025-08" db="UniProtKB">
        <authorList>
            <consortium name="RefSeq"/>
        </authorList>
    </citation>
    <scope>IDENTIFICATION</scope>
</reference>
<dbReference type="RefSeq" id="XP_003739318.1">
    <property type="nucleotide sequence ID" value="XM_003739270.2"/>
</dbReference>
<dbReference type="GO" id="GO:0045892">
    <property type="term" value="P:negative regulation of DNA-templated transcription"/>
    <property type="evidence" value="ECO:0007669"/>
    <property type="project" value="TreeGrafter"/>
</dbReference>
<evidence type="ECO:0000256" key="6">
    <source>
        <dbReference type="SAM" id="MobiDB-lite"/>
    </source>
</evidence>